<dbReference type="EMBL" id="JALBWM010000012">
    <property type="protein sequence ID" value="MCO1333630.1"/>
    <property type="molecule type" value="Genomic_DNA"/>
</dbReference>
<dbReference type="InterPro" id="IPR038765">
    <property type="entry name" value="Papain-like_cys_pep_sf"/>
</dbReference>
<evidence type="ECO:0000256" key="1">
    <source>
        <dbReference type="PROSITE-ProRule" id="PRU00339"/>
    </source>
</evidence>
<evidence type="ECO:0000313" key="2">
    <source>
        <dbReference type="EMBL" id="MCO1333630.1"/>
    </source>
</evidence>
<evidence type="ECO:0000313" key="3">
    <source>
        <dbReference type="Proteomes" id="UP001139028"/>
    </source>
</evidence>
<dbReference type="InterPro" id="IPR011990">
    <property type="entry name" value="TPR-like_helical_dom_sf"/>
</dbReference>
<dbReference type="SUPFAM" id="SSF54001">
    <property type="entry name" value="Cysteine proteinases"/>
    <property type="match status" value="1"/>
</dbReference>
<dbReference type="PROSITE" id="PS51257">
    <property type="entry name" value="PROKAR_LIPOPROTEIN"/>
    <property type="match status" value="1"/>
</dbReference>
<dbReference type="Pfam" id="PF13181">
    <property type="entry name" value="TPR_8"/>
    <property type="match status" value="2"/>
</dbReference>
<dbReference type="Proteomes" id="UP001139028">
    <property type="component" value="Unassembled WGS sequence"/>
</dbReference>
<dbReference type="PROSITE" id="PS50005">
    <property type="entry name" value="TPR"/>
    <property type="match status" value="2"/>
</dbReference>
<reference evidence="2" key="1">
    <citation type="journal article" date="2022" name="Arch. Microbiol.">
        <title>Microbulbifer okhotskensis sp. nov., isolated from a deep bottom sediment of the Okhotsk Sea.</title>
        <authorList>
            <person name="Romanenko L."/>
            <person name="Kurilenko V."/>
            <person name="Otstavnykh N."/>
            <person name="Velansky P."/>
            <person name="Isaeva M."/>
            <person name="Mikhailov V."/>
        </authorList>
    </citation>
    <scope>NUCLEOTIDE SEQUENCE</scope>
    <source>
        <strain evidence="2">OS29</strain>
    </source>
</reference>
<protein>
    <recommendedName>
        <fullName evidence="4">Tetratricopeptide repeat protein</fullName>
    </recommendedName>
</protein>
<gene>
    <name evidence="2" type="ORF">MO867_04670</name>
</gene>
<organism evidence="2 3">
    <name type="scientific">Microbulbifer okhotskensis</name>
    <dbReference type="NCBI Taxonomy" id="2926617"/>
    <lineage>
        <taxon>Bacteria</taxon>
        <taxon>Pseudomonadati</taxon>
        <taxon>Pseudomonadota</taxon>
        <taxon>Gammaproteobacteria</taxon>
        <taxon>Cellvibrionales</taxon>
        <taxon>Microbulbiferaceae</taxon>
        <taxon>Microbulbifer</taxon>
    </lineage>
</organism>
<comment type="caution">
    <text evidence="2">The sequence shown here is derived from an EMBL/GenBank/DDBJ whole genome shotgun (WGS) entry which is preliminary data.</text>
</comment>
<dbReference type="AlphaFoldDB" id="A0A9X2J5I0"/>
<proteinExistence type="predicted"/>
<evidence type="ECO:0008006" key="4">
    <source>
        <dbReference type="Google" id="ProtNLM"/>
    </source>
</evidence>
<sequence>MKGLFATALVLAICGCSQLPKHNLESADTKSVLNGQVIFSRPISTDELPDRALLALDAEIEVYLETIAPEEEPDSRLQSLIDALRQQQLLFEYDANSTLSARDAYHQQRGNCLTFTLMMVAMARELGAEAYFNEVDVPPVWSQEEAETFVIYRHVNMVSGRPQGRRVVDLNLAVYDPVYQQTKLDDVTAFALYYSNRGVELMREGEEKQAFLYLRKAIELRPERSDFWSNLGALYSRFNHNYEAEQSYLQALHLKPDNLVASSNLEWLYRGTEREALADTYAAYVRYHRQRNPYYLYYQARQAYEDEDFKLAEKRLNRALRANDNDHRFHFLLGLTQYKLADMEASRVSFKKAFSLVSSLEAKNSYRQKIESLTEP</sequence>
<feature type="repeat" description="TPR" evidence="1">
    <location>
        <begin position="191"/>
        <end position="224"/>
    </location>
</feature>
<keyword evidence="3" id="KW-1185">Reference proteome</keyword>
<dbReference type="InterPro" id="IPR019734">
    <property type="entry name" value="TPR_rpt"/>
</dbReference>
<accession>A0A9X2J5I0</accession>
<name>A0A9X2J5I0_9GAMM</name>
<dbReference type="RefSeq" id="WP_252465074.1">
    <property type="nucleotide sequence ID" value="NZ_JALBWM010000012.1"/>
</dbReference>
<feature type="repeat" description="TPR" evidence="1">
    <location>
        <begin position="225"/>
        <end position="258"/>
    </location>
</feature>
<dbReference type="SUPFAM" id="SSF48452">
    <property type="entry name" value="TPR-like"/>
    <property type="match status" value="1"/>
</dbReference>
<dbReference type="SMART" id="SM00028">
    <property type="entry name" value="TPR"/>
    <property type="match status" value="4"/>
</dbReference>
<keyword evidence="1" id="KW-0802">TPR repeat</keyword>
<dbReference type="Gene3D" id="1.25.40.10">
    <property type="entry name" value="Tetratricopeptide repeat domain"/>
    <property type="match status" value="2"/>
</dbReference>